<feature type="region of interest" description="Disordered" evidence="1">
    <location>
        <begin position="1"/>
        <end position="66"/>
    </location>
</feature>
<dbReference type="KEGG" id="dci:103505282"/>
<feature type="compositionally biased region" description="Polar residues" evidence="1">
    <location>
        <begin position="341"/>
        <end position="362"/>
    </location>
</feature>
<proteinExistence type="predicted"/>
<feature type="compositionally biased region" description="Basic and acidic residues" evidence="1">
    <location>
        <begin position="171"/>
        <end position="202"/>
    </location>
</feature>
<feature type="compositionally biased region" description="Polar residues" evidence="1">
    <location>
        <begin position="152"/>
        <end position="163"/>
    </location>
</feature>
<feature type="compositionally biased region" description="Low complexity" evidence="1">
    <location>
        <begin position="137"/>
        <end position="150"/>
    </location>
</feature>
<reference evidence="3" key="1">
    <citation type="submission" date="2025-08" db="UniProtKB">
        <authorList>
            <consortium name="RefSeq"/>
        </authorList>
    </citation>
    <scope>IDENTIFICATION</scope>
</reference>
<feature type="region of interest" description="Disordered" evidence="1">
    <location>
        <begin position="237"/>
        <end position="320"/>
    </location>
</feature>
<evidence type="ECO:0000256" key="1">
    <source>
        <dbReference type="SAM" id="MobiDB-lite"/>
    </source>
</evidence>
<feature type="region of interest" description="Disordered" evidence="1">
    <location>
        <begin position="95"/>
        <end position="114"/>
    </location>
</feature>
<feature type="compositionally biased region" description="Low complexity" evidence="1">
    <location>
        <begin position="363"/>
        <end position="392"/>
    </location>
</feature>
<accession>A0A3Q0IJR6</accession>
<feature type="compositionally biased region" description="Polar residues" evidence="1">
    <location>
        <begin position="394"/>
        <end position="404"/>
    </location>
</feature>
<sequence>MHHFSSLFTDEDFSGTSSVQITEEESVSEDFGGLRDSSGRPLFGGLRALKSANMPEQPPTSQLKDLVEKHEKNAREATVIPELRRDKPKAKFRRSFLLDEEPEPEPVDVARSPSAPVSLKSLWLNQTEVKLGDKDTTSSSHSTVVSTRTSMKTDSSGKVSVTRDTVAGEYSVKDNEEPKGKLVKSEYKFNKAGAEDKGKSESKTTTAVLNAKNIKDSKISETFKLTDHNARNFIEHEKKAIKKTDSNSSFSAKENQEFATTERRTQKKSIESNANEKRFSKTDSSSSFSKESSDKRSSYRKTDSSASFTSKQGDFEDDIEAEVRRKPVVRGDSVRALQHKFQQATVSSSMKNAVPASNESKAVTTSTSQTSKTVNNSTSTGTTSTTTTTKSSTRVETFSTVQKGSSSYADSEDEDYQDAGSRFRNSALIEDDGFGNSSAALVSRIEKQRVVSRIERSEF</sequence>
<dbReference type="PaxDb" id="121845-A0A3Q0IJR6"/>
<gene>
    <name evidence="3" type="primary">LOC103505282</name>
</gene>
<feature type="compositionally biased region" description="Basic and acidic residues" evidence="1">
    <location>
        <begin position="254"/>
        <end position="281"/>
    </location>
</feature>
<evidence type="ECO:0000313" key="3">
    <source>
        <dbReference type="RefSeq" id="XP_026676417.1"/>
    </source>
</evidence>
<evidence type="ECO:0000313" key="2">
    <source>
        <dbReference type="Proteomes" id="UP000079169"/>
    </source>
</evidence>
<organism evidence="2 3">
    <name type="scientific">Diaphorina citri</name>
    <name type="common">Asian citrus psyllid</name>
    <dbReference type="NCBI Taxonomy" id="121845"/>
    <lineage>
        <taxon>Eukaryota</taxon>
        <taxon>Metazoa</taxon>
        <taxon>Ecdysozoa</taxon>
        <taxon>Arthropoda</taxon>
        <taxon>Hexapoda</taxon>
        <taxon>Insecta</taxon>
        <taxon>Pterygota</taxon>
        <taxon>Neoptera</taxon>
        <taxon>Paraneoptera</taxon>
        <taxon>Hemiptera</taxon>
        <taxon>Sternorrhyncha</taxon>
        <taxon>Psylloidea</taxon>
        <taxon>Psyllidae</taxon>
        <taxon>Diaphorininae</taxon>
        <taxon>Diaphorina</taxon>
    </lineage>
</organism>
<feature type="region of interest" description="Disordered" evidence="1">
    <location>
        <begin position="132"/>
        <end position="208"/>
    </location>
</feature>
<name>A0A3Q0IJR6_DIACI</name>
<protein>
    <submittedName>
        <fullName evidence="3">Uncharacterized protein LOC103505282</fullName>
    </submittedName>
</protein>
<feature type="compositionally biased region" description="Basic and acidic residues" evidence="1">
    <location>
        <begin position="291"/>
        <end position="303"/>
    </location>
</feature>
<dbReference type="RefSeq" id="XP_026676417.1">
    <property type="nucleotide sequence ID" value="XM_026820616.1"/>
</dbReference>
<dbReference type="Proteomes" id="UP000079169">
    <property type="component" value="Unplaced"/>
</dbReference>
<dbReference type="GeneID" id="103505282"/>
<dbReference type="AlphaFoldDB" id="A0A3Q0IJR6"/>
<feature type="region of interest" description="Disordered" evidence="1">
    <location>
        <begin position="341"/>
        <end position="419"/>
    </location>
</feature>
<keyword evidence="2" id="KW-1185">Reference proteome</keyword>